<gene>
    <name evidence="1" type="ORF">SAMN02745941_01207</name>
</gene>
<accession>A0A1M5WQH6</accession>
<name>A0A1M5WQH6_9CLOT</name>
<protein>
    <submittedName>
        <fullName evidence="1">Uncharacterized protein</fullName>
    </submittedName>
</protein>
<dbReference type="AlphaFoldDB" id="A0A1M5WQH6"/>
<evidence type="ECO:0000313" key="1">
    <source>
        <dbReference type="EMBL" id="SHH89875.1"/>
    </source>
</evidence>
<dbReference type="Proteomes" id="UP000184241">
    <property type="component" value="Unassembled WGS sequence"/>
</dbReference>
<reference evidence="1 2" key="1">
    <citation type="submission" date="2016-11" db="EMBL/GenBank/DDBJ databases">
        <authorList>
            <person name="Jaros S."/>
            <person name="Januszkiewicz K."/>
            <person name="Wedrychowicz H."/>
        </authorList>
    </citation>
    <scope>NUCLEOTIDE SEQUENCE [LARGE SCALE GENOMIC DNA]</scope>
    <source>
        <strain evidence="1 2">DSM 6191</strain>
    </source>
</reference>
<organism evidence="1 2">
    <name type="scientific">Clostridium intestinale DSM 6191</name>
    <dbReference type="NCBI Taxonomy" id="1121320"/>
    <lineage>
        <taxon>Bacteria</taxon>
        <taxon>Bacillati</taxon>
        <taxon>Bacillota</taxon>
        <taxon>Clostridia</taxon>
        <taxon>Eubacteriales</taxon>
        <taxon>Clostridiaceae</taxon>
        <taxon>Clostridium</taxon>
    </lineage>
</organism>
<proteinExistence type="predicted"/>
<dbReference type="EMBL" id="FQXU01000004">
    <property type="protein sequence ID" value="SHH89875.1"/>
    <property type="molecule type" value="Genomic_DNA"/>
</dbReference>
<dbReference type="RefSeq" id="WP_073017696.1">
    <property type="nucleotide sequence ID" value="NZ_FQXU01000004.1"/>
</dbReference>
<sequence>MSKFKHQFIKNEDELREKINNLDKVANSYLIEIKELYIEDLFFMSVIDKSIKLIDSFLFALDKRNLTVLATLTRVQMDCAMRSFATTMVSDSRDFCKAILSDNKRISSLTDSNNHKLTDRYLCEALESYLNLPVYDLYNKVCGFVHFSSDSFHSITKAQEKNNITMFISRNNREEDNQEFERLSLELANQFFFFGSVLIKDIFVLWLEQKKRWNNG</sequence>
<evidence type="ECO:0000313" key="2">
    <source>
        <dbReference type="Proteomes" id="UP000184241"/>
    </source>
</evidence>